<reference evidence="1 2" key="1">
    <citation type="journal article" date="2019" name="Nat. Ecol. Evol.">
        <title>Megaphylogeny resolves global patterns of mushroom evolution.</title>
        <authorList>
            <person name="Varga T."/>
            <person name="Krizsan K."/>
            <person name="Foldi C."/>
            <person name="Dima B."/>
            <person name="Sanchez-Garcia M."/>
            <person name="Sanchez-Ramirez S."/>
            <person name="Szollosi G.J."/>
            <person name="Szarkandi J.G."/>
            <person name="Papp V."/>
            <person name="Albert L."/>
            <person name="Andreopoulos W."/>
            <person name="Angelini C."/>
            <person name="Antonin V."/>
            <person name="Barry K.W."/>
            <person name="Bougher N.L."/>
            <person name="Buchanan P."/>
            <person name="Buyck B."/>
            <person name="Bense V."/>
            <person name="Catcheside P."/>
            <person name="Chovatia M."/>
            <person name="Cooper J."/>
            <person name="Damon W."/>
            <person name="Desjardin D."/>
            <person name="Finy P."/>
            <person name="Geml J."/>
            <person name="Haridas S."/>
            <person name="Hughes K."/>
            <person name="Justo A."/>
            <person name="Karasinski D."/>
            <person name="Kautmanova I."/>
            <person name="Kiss B."/>
            <person name="Kocsube S."/>
            <person name="Kotiranta H."/>
            <person name="LaButti K.M."/>
            <person name="Lechner B.E."/>
            <person name="Liimatainen K."/>
            <person name="Lipzen A."/>
            <person name="Lukacs Z."/>
            <person name="Mihaltcheva S."/>
            <person name="Morgado L.N."/>
            <person name="Niskanen T."/>
            <person name="Noordeloos M.E."/>
            <person name="Ohm R.A."/>
            <person name="Ortiz-Santana B."/>
            <person name="Ovrebo C."/>
            <person name="Racz N."/>
            <person name="Riley R."/>
            <person name="Savchenko A."/>
            <person name="Shiryaev A."/>
            <person name="Soop K."/>
            <person name="Spirin V."/>
            <person name="Szebenyi C."/>
            <person name="Tomsovsky M."/>
            <person name="Tulloss R.E."/>
            <person name="Uehling J."/>
            <person name="Grigoriev I.V."/>
            <person name="Vagvolgyi C."/>
            <person name="Papp T."/>
            <person name="Martin F.M."/>
            <person name="Miettinen O."/>
            <person name="Hibbett D.S."/>
            <person name="Nagy L.G."/>
        </authorList>
    </citation>
    <scope>NUCLEOTIDE SEQUENCE [LARGE SCALE GENOMIC DNA]</scope>
    <source>
        <strain evidence="1 2">CBS 121175</strain>
    </source>
</reference>
<protein>
    <submittedName>
        <fullName evidence="1">Uncharacterized protein</fullName>
    </submittedName>
</protein>
<dbReference type="OrthoDB" id="3242031at2759"/>
<keyword evidence="2" id="KW-1185">Reference proteome</keyword>
<dbReference type="Proteomes" id="UP000307440">
    <property type="component" value="Unassembled WGS sequence"/>
</dbReference>
<evidence type="ECO:0000313" key="2">
    <source>
        <dbReference type="Proteomes" id="UP000307440"/>
    </source>
</evidence>
<organism evidence="1 2">
    <name type="scientific">Coprinopsis marcescibilis</name>
    <name type="common">Agaric fungus</name>
    <name type="synonym">Psathyrella marcescibilis</name>
    <dbReference type="NCBI Taxonomy" id="230819"/>
    <lineage>
        <taxon>Eukaryota</taxon>
        <taxon>Fungi</taxon>
        <taxon>Dikarya</taxon>
        <taxon>Basidiomycota</taxon>
        <taxon>Agaricomycotina</taxon>
        <taxon>Agaricomycetes</taxon>
        <taxon>Agaricomycetidae</taxon>
        <taxon>Agaricales</taxon>
        <taxon>Agaricineae</taxon>
        <taxon>Psathyrellaceae</taxon>
        <taxon>Coprinopsis</taxon>
    </lineage>
</organism>
<accession>A0A5C3KGH5</accession>
<sequence>MSEQRTRYFQPYFLEDKSGRLTGSEFIDLYERIRLSYRCTRRPTNTVGAQFSILELSSPREDAYTNAVSVLDYQPGNALGTVYFGNRPQSMARYLRKVSDSGSSLHRKYISQDGNEYRWSYRTHEDHEWTCVDSSGSVVAFYHLKIAGEPHYESSSGCMLTVEENYGDYAFEFLTSCLIMRYIKEYDIQ</sequence>
<evidence type="ECO:0000313" key="1">
    <source>
        <dbReference type="EMBL" id="TFK19276.1"/>
    </source>
</evidence>
<dbReference type="AlphaFoldDB" id="A0A5C3KGH5"/>
<dbReference type="EMBL" id="ML210349">
    <property type="protein sequence ID" value="TFK19276.1"/>
    <property type="molecule type" value="Genomic_DNA"/>
</dbReference>
<proteinExistence type="predicted"/>
<gene>
    <name evidence="1" type="ORF">FA15DRAFT_760143</name>
</gene>
<name>A0A5C3KGH5_COPMA</name>